<comment type="caution">
    <text evidence="2">The sequence shown here is derived from an EMBL/GenBank/DDBJ whole genome shotgun (WGS) entry which is preliminary data.</text>
</comment>
<evidence type="ECO:0000313" key="2">
    <source>
        <dbReference type="EMBL" id="CAF4220450.1"/>
    </source>
</evidence>
<accession>A0A820D5R5</accession>
<evidence type="ECO:0000313" key="3">
    <source>
        <dbReference type="Proteomes" id="UP000663881"/>
    </source>
</evidence>
<protein>
    <submittedName>
        <fullName evidence="2">Uncharacterized protein</fullName>
    </submittedName>
</protein>
<name>A0A820D5R5_9BILA</name>
<feature type="region of interest" description="Disordered" evidence="1">
    <location>
        <begin position="93"/>
        <end position="141"/>
    </location>
</feature>
<dbReference type="EMBL" id="CAJOAY010010357">
    <property type="protein sequence ID" value="CAF4220450.1"/>
    <property type="molecule type" value="Genomic_DNA"/>
</dbReference>
<sequence length="141" mass="16594">EDIQRKRIDNILLKAYITLPPPYRAQMAKTGVLDKIVKFLEDQLTMHEEITEAFRTHHIYIPADYHTGMIQDGLFESLAEIVHGVDHENDVWRIRSLTRPNNQKRKSHRDDDDNDEQNRKKQKSKEDDNDDTADNNTNNIN</sequence>
<dbReference type="AlphaFoldDB" id="A0A820D5R5"/>
<proteinExistence type="predicted"/>
<dbReference type="Proteomes" id="UP000663881">
    <property type="component" value="Unassembled WGS sequence"/>
</dbReference>
<evidence type="ECO:0000256" key="1">
    <source>
        <dbReference type="SAM" id="MobiDB-lite"/>
    </source>
</evidence>
<gene>
    <name evidence="2" type="ORF">OKA104_LOCUS42013</name>
</gene>
<feature type="non-terminal residue" evidence="2">
    <location>
        <position position="1"/>
    </location>
</feature>
<reference evidence="2" key="1">
    <citation type="submission" date="2021-02" db="EMBL/GenBank/DDBJ databases">
        <authorList>
            <person name="Nowell W R."/>
        </authorList>
    </citation>
    <scope>NUCLEOTIDE SEQUENCE</scope>
</reference>
<organism evidence="2 3">
    <name type="scientific">Adineta steineri</name>
    <dbReference type="NCBI Taxonomy" id="433720"/>
    <lineage>
        <taxon>Eukaryota</taxon>
        <taxon>Metazoa</taxon>
        <taxon>Spiralia</taxon>
        <taxon>Gnathifera</taxon>
        <taxon>Rotifera</taxon>
        <taxon>Eurotatoria</taxon>
        <taxon>Bdelloidea</taxon>
        <taxon>Adinetida</taxon>
        <taxon>Adinetidae</taxon>
        <taxon>Adineta</taxon>
    </lineage>
</organism>
<feature type="compositionally biased region" description="Basic and acidic residues" evidence="1">
    <location>
        <begin position="108"/>
        <end position="119"/>
    </location>
</feature>